<dbReference type="AlphaFoldDB" id="A0AAD8E2S0"/>
<proteinExistence type="predicted"/>
<comment type="caution">
    <text evidence="1">The sequence shown here is derived from an EMBL/GenBank/DDBJ whole genome shotgun (WGS) entry which is preliminary data.</text>
</comment>
<reference evidence="1" key="2">
    <citation type="submission" date="2023-05" db="EMBL/GenBank/DDBJ databases">
        <authorList>
            <person name="Fouks B."/>
        </authorList>
    </citation>
    <scope>NUCLEOTIDE SEQUENCE</scope>
    <source>
        <strain evidence="1">Stay&amp;Tobe</strain>
        <tissue evidence="1">Testes</tissue>
    </source>
</reference>
<name>A0AAD8E2S0_DIPPU</name>
<evidence type="ECO:0000313" key="1">
    <source>
        <dbReference type="EMBL" id="KAJ9574811.1"/>
    </source>
</evidence>
<feature type="non-terminal residue" evidence="1">
    <location>
        <position position="95"/>
    </location>
</feature>
<dbReference type="Proteomes" id="UP001233999">
    <property type="component" value="Unassembled WGS sequence"/>
</dbReference>
<feature type="non-terminal residue" evidence="1">
    <location>
        <position position="1"/>
    </location>
</feature>
<evidence type="ECO:0000313" key="2">
    <source>
        <dbReference type="Proteomes" id="UP001233999"/>
    </source>
</evidence>
<dbReference type="EMBL" id="JASPKZ010010261">
    <property type="protein sequence ID" value="KAJ9574811.1"/>
    <property type="molecule type" value="Genomic_DNA"/>
</dbReference>
<gene>
    <name evidence="1" type="ORF">L9F63_008036</name>
</gene>
<accession>A0AAD8E2S0</accession>
<keyword evidence="2" id="KW-1185">Reference proteome</keyword>
<sequence>WTISEIKSNFTWSKNGYGNGTLTNNGLGGSSWEITVNLDAKSFGIFEVVVITQHEVSEDEGDEYEYKLDFAFDEMVVRTSGPGIVKSKLSKKIHK</sequence>
<protein>
    <submittedName>
        <fullName evidence="1">Uncharacterized protein</fullName>
    </submittedName>
</protein>
<reference evidence="1" key="1">
    <citation type="journal article" date="2023" name="IScience">
        <title>Live-bearing cockroach genome reveals convergent evolutionary mechanisms linked to viviparity in insects and beyond.</title>
        <authorList>
            <person name="Fouks B."/>
            <person name="Harrison M.C."/>
            <person name="Mikhailova A.A."/>
            <person name="Marchal E."/>
            <person name="English S."/>
            <person name="Carruthers M."/>
            <person name="Jennings E.C."/>
            <person name="Chiamaka E.L."/>
            <person name="Frigard R.A."/>
            <person name="Pippel M."/>
            <person name="Attardo G.M."/>
            <person name="Benoit J.B."/>
            <person name="Bornberg-Bauer E."/>
            <person name="Tobe S.S."/>
        </authorList>
    </citation>
    <scope>NUCLEOTIDE SEQUENCE</scope>
    <source>
        <strain evidence="1">Stay&amp;Tobe</strain>
    </source>
</reference>
<organism evidence="1 2">
    <name type="scientific">Diploptera punctata</name>
    <name type="common">Pacific beetle cockroach</name>
    <dbReference type="NCBI Taxonomy" id="6984"/>
    <lineage>
        <taxon>Eukaryota</taxon>
        <taxon>Metazoa</taxon>
        <taxon>Ecdysozoa</taxon>
        <taxon>Arthropoda</taxon>
        <taxon>Hexapoda</taxon>
        <taxon>Insecta</taxon>
        <taxon>Pterygota</taxon>
        <taxon>Neoptera</taxon>
        <taxon>Polyneoptera</taxon>
        <taxon>Dictyoptera</taxon>
        <taxon>Blattodea</taxon>
        <taxon>Blaberoidea</taxon>
        <taxon>Blaberidae</taxon>
        <taxon>Diplopterinae</taxon>
        <taxon>Diploptera</taxon>
    </lineage>
</organism>